<dbReference type="AlphaFoldDB" id="V5GW54"/>
<sequence length="177" mass="20019">NNLEAFSDLRIISILPALSKIFERLLYNQIYDYFVNNSLLPQSQCGFRKGYSTLTALITVTDDLIKAQDRGLVSALVLLDFSKAFDTINHKLLCSKLKYYGFDEPTLDLINSYLHGRSQQVCVNNILSNSLEILSGVPQGSILGPLLFIIYTASILESIQQCKVQAYADDTQLFFWY</sequence>
<dbReference type="EMBL" id="GALX01004018">
    <property type="protein sequence ID" value="JAB64448.1"/>
    <property type="molecule type" value="Transcribed_RNA"/>
</dbReference>
<feature type="non-terminal residue" evidence="2">
    <location>
        <position position="1"/>
    </location>
</feature>
<evidence type="ECO:0000313" key="2">
    <source>
        <dbReference type="EMBL" id="JAB64448.1"/>
    </source>
</evidence>
<keyword evidence="2" id="KW-0548">Nucleotidyltransferase</keyword>
<keyword evidence="2" id="KW-0695">RNA-directed DNA polymerase</keyword>
<proteinExistence type="predicted"/>
<dbReference type="PANTHER" id="PTHR33332">
    <property type="entry name" value="REVERSE TRANSCRIPTASE DOMAIN-CONTAINING PROTEIN"/>
    <property type="match status" value="1"/>
</dbReference>
<organism evidence="2">
    <name type="scientific">Anoplophora glabripennis</name>
    <name type="common">Asian longhorn beetle</name>
    <name type="synonym">Anoplophora nobilis</name>
    <dbReference type="NCBI Taxonomy" id="217634"/>
    <lineage>
        <taxon>Eukaryota</taxon>
        <taxon>Metazoa</taxon>
        <taxon>Ecdysozoa</taxon>
        <taxon>Arthropoda</taxon>
        <taxon>Hexapoda</taxon>
        <taxon>Insecta</taxon>
        <taxon>Pterygota</taxon>
        <taxon>Neoptera</taxon>
        <taxon>Endopterygota</taxon>
        <taxon>Coleoptera</taxon>
        <taxon>Polyphaga</taxon>
        <taxon>Cucujiformia</taxon>
        <taxon>Chrysomeloidea</taxon>
        <taxon>Cerambycidae</taxon>
        <taxon>Lamiinae</taxon>
        <taxon>Lamiini</taxon>
        <taxon>Anoplophora</taxon>
    </lineage>
</organism>
<dbReference type="InterPro" id="IPR000477">
    <property type="entry name" value="RT_dom"/>
</dbReference>
<dbReference type="InterPro" id="IPR043502">
    <property type="entry name" value="DNA/RNA_pol_sf"/>
</dbReference>
<protein>
    <submittedName>
        <fullName evidence="2">Putative RNA-directed DNA polymerase from transposon X-element</fullName>
    </submittedName>
</protein>
<gene>
    <name evidence="2" type="primary">RTXE</name>
</gene>
<feature type="domain" description="Reverse transcriptase" evidence="1">
    <location>
        <begin position="1"/>
        <end position="177"/>
    </location>
</feature>
<reference evidence="2" key="1">
    <citation type="submission" date="2013-07" db="EMBL/GenBank/DDBJ databases">
        <title>Midgut Transcriptome Profiling of Anoplphora glabripennis, a Lignocellulose Degrading, Wood-Boring Cerambycid.</title>
        <authorList>
            <person name="Scully E.D."/>
            <person name="Hoover K."/>
            <person name="Carlson J.E."/>
            <person name="Tien M."/>
            <person name="Geib S.M."/>
        </authorList>
    </citation>
    <scope>NUCLEOTIDE SEQUENCE</scope>
</reference>
<keyword evidence="2" id="KW-0808">Transferase</keyword>
<dbReference type="PROSITE" id="PS50878">
    <property type="entry name" value="RT_POL"/>
    <property type="match status" value="1"/>
</dbReference>
<evidence type="ECO:0000259" key="1">
    <source>
        <dbReference type="PROSITE" id="PS50878"/>
    </source>
</evidence>
<name>V5GW54_ANOGL</name>
<accession>V5GW54</accession>
<dbReference type="GO" id="GO:0003964">
    <property type="term" value="F:RNA-directed DNA polymerase activity"/>
    <property type="evidence" value="ECO:0007669"/>
    <property type="project" value="UniProtKB-KW"/>
</dbReference>
<dbReference type="SUPFAM" id="SSF56672">
    <property type="entry name" value="DNA/RNA polymerases"/>
    <property type="match status" value="1"/>
</dbReference>
<dbReference type="CDD" id="cd01650">
    <property type="entry name" value="RT_nLTR_like"/>
    <property type="match status" value="1"/>
</dbReference>
<dbReference type="Pfam" id="PF00078">
    <property type="entry name" value="RVT_1"/>
    <property type="match status" value="1"/>
</dbReference>